<reference evidence="3" key="1">
    <citation type="journal article" date="2015" name="Proc. Natl. Acad. Sci. U.S.A.">
        <title>Networks of energetic and metabolic interactions define dynamics in microbial communities.</title>
        <authorList>
            <person name="Embree M."/>
            <person name="Liu J.K."/>
            <person name="Al-Bassam M.M."/>
            <person name="Zengler K."/>
        </authorList>
    </citation>
    <scope>NUCLEOTIDE SEQUENCE</scope>
</reference>
<evidence type="ECO:0000256" key="1">
    <source>
        <dbReference type="SAM" id="MobiDB-lite"/>
    </source>
</evidence>
<accession>A0A0W8EZN3</accession>
<sequence length="82" mass="9322">MDVELTVVLLSATLPIYPALLVIYQKIGKYDVMCEDLGRLQEEHARFHYGEKAHGPTDCSDHRDDRSPRGGNRRVLATHTED</sequence>
<comment type="caution">
    <text evidence="3">The sequence shown here is derived from an EMBL/GenBank/DDBJ whole genome shotgun (WGS) entry which is preliminary data.</text>
</comment>
<keyword evidence="2" id="KW-0472">Membrane</keyword>
<feature type="region of interest" description="Disordered" evidence="1">
    <location>
        <begin position="49"/>
        <end position="82"/>
    </location>
</feature>
<organism evidence="3">
    <name type="scientific">hydrocarbon metagenome</name>
    <dbReference type="NCBI Taxonomy" id="938273"/>
    <lineage>
        <taxon>unclassified sequences</taxon>
        <taxon>metagenomes</taxon>
        <taxon>ecological metagenomes</taxon>
    </lineage>
</organism>
<proteinExistence type="predicted"/>
<evidence type="ECO:0000313" key="3">
    <source>
        <dbReference type="EMBL" id="KUG14106.1"/>
    </source>
</evidence>
<feature type="transmembrane region" description="Helical" evidence="2">
    <location>
        <begin position="6"/>
        <end position="24"/>
    </location>
</feature>
<evidence type="ECO:0000256" key="2">
    <source>
        <dbReference type="SAM" id="Phobius"/>
    </source>
</evidence>
<feature type="compositionally biased region" description="Basic and acidic residues" evidence="1">
    <location>
        <begin position="49"/>
        <end position="68"/>
    </location>
</feature>
<protein>
    <submittedName>
        <fullName evidence="3">Uncharacterized protein</fullName>
    </submittedName>
</protein>
<gene>
    <name evidence="3" type="ORF">ASZ90_016255</name>
</gene>
<dbReference type="EMBL" id="LNQE01001701">
    <property type="protein sequence ID" value="KUG14106.1"/>
    <property type="molecule type" value="Genomic_DNA"/>
</dbReference>
<keyword evidence="2" id="KW-0812">Transmembrane</keyword>
<keyword evidence="2" id="KW-1133">Transmembrane helix</keyword>
<dbReference type="AlphaFoldDB" id="A0A0W8EZN3"/>
<name>A0A0W8EZN3_9ZZZZ</name>